<keyword evidence="2" id="KW-1185">Reference proteome</keyword>
<dbReference type="Gramene" id="mRNA:HanXRQr2_Chr07g0314671">
    <property type="protein sequence ID" value="mRNA:HanXRQr2_Chr07g0314671"/>
    <property type="gene ID" value="HanXRQr2_Chr07g0314671"/>
</dbReference>
<gene>
    <name evidence="1" type="ORF">HanXRQr2_Chr07g0314671</name>
</gene>
<protein>
    <submittedName>
        <fullName evidence="1">Uncharacterized protein</fullName>
    </submittedName>
</protein>
<evidence type="ECO:0000313" key="1">
    <source>
        <dbReference type="EMBL" id="KAF5800313.1"/>
    </source>
</evidence>
<reference evidence="1" key="1">
    <citation type="journal article" date="2017" name="Nature">
        <title>The sunflower genome provides insights into oil metabolism, flowering and Asterid evolution.</title>
        <authorList>
            <person name="Badouin H."/>
            <person name="Gouzy J."/>
            <person name="Grassa C.J."/>
            <person name="Murat F."/>
            <person name="Staton S.E."/>
            <person name="Cottret L."/>
            <person name="Lelandais-Briere C."/>
            <person name="Owens G.L."/>
            <person name="Carrere S."/>
            <person name="Mayjonade B."/>
            <person name="Legrand L."/>
            <person name="Gill N."/>
            <person name="Kane N.C."/>
            <person name="Bowers J.E."/>
            <person name="Hubner S."/>
            <person name="Bellec A."/>
            <person name="Berard A."/>
            <person name="Berges H."/>
            <person name="Blanchet N."/>
            <person name="Boniface M.C."/>
            <person name="Brunel D."/>
            <person name="Catrice O."/>
            <person name="Chaidir N."/>
            <person name="Claudel C."/>
            <person name="Donnadieu C."/>
            <person name="Faraut T."/>
            <person name="Fievet G."/>
            <person name="Helmstetter N."/>
            <person name="King M."/>
            <person name="Knapp S.J."/>
            <person name="Lai Z."/>
            <person name="Le Paslier M.C."/>
            <person name="Lippi Y."/>
            <person name="Lorenzon L."/>
            <person name="Mandel J.R."/>
            <person name="Marage G."/>
            <person name="Marchand G."/>
            <person name="Marquand E."/>
            <person name="Bret-Mestries E."/>
            <person name="Morien E."/>
            <person name="Nambeesan S."/>
            <person name="Nguyen T."/>
            <person name="Pegot-Espagnet P."/>
            <person name="Pouilly N."/>
            <person name="Raftis F."/>
            <person name="Sallet E."/>
            <person name="Schiex T."/>
            <person name="Thomas J."/>
            <person name="Vandecasteele C."/>
            <person name="Vares D."/>
            <person name="Vear F."/>
            <person name="Vautrin S."/>
            <person name="Crespi M."/>
            <person name="Mangin B."/>
            <person name="Burke J.M."/>
            <person name="Salse J."/>
            <person name="Munos S."/>
            <person name="Vincourt P."/>
            <person name="Rieseberg L.H."/>
            <person name="Langlade N.B."/>
        </authorList>
    </citation>
    <scope>NUCLEOTIDE SEQUENCE</scope>
    <source>
        <tissue evidence="1">Leaves</tissue>
    </source>
</reference>
<proteinExistence type="predicted"/>
<dbReference type="AlphaFoldDB" id="A0A9K3INV3"/>
<dbReference type="Proteomes" id="UP000215914">
    <property type="component" value="Unassembled WGS sequence"/>
</dbReference>
<sequence>MCVDDIQDPFVHPWGGLTTTRDGTLTLLDCYLYSKSLKGLQNVSVCQSKRAECELLYTDARGGGGHGWISQGMMRHGRGHLTRGTCALHIARRSVDTLVDFWSELGEETRHSLLKIEEDFMEHQMYRYVLTIDFVSNLNNLIKYCKHIPSLTEKNISMFFQSCVLLPYGLLET</sequence>
<dbReference type="EMBL" id="MNCJ02000322">
    <property type="protein sequence ID" value="KAF5800313.1"/>
    <property type="molecule type" value="Genomic_DNA"/>
</dbReference>
<name>A0A9K3INV3_HELAN</name>
<comment type="caution">
    <text evidence="1">The sequence shown here is derived from an EMBL/GenBank/DDBJ whole genome shotgun (WGS) entry which is preliminary data.</text>
</comment>
<evidence type="ECO:0000313" key="2">
    <source>
        <dbReference type="Proteomes" id="UP000215914"/>
    </source>
</evidence>
<organism evidence="1 2">
    <name type="scientific">Helianthus annuus</name>
    <name type="common">Common sunflower</name>
    <dbReference type="NCBI Taxonomy" id="4232"/>
    <lineage>
        <taxon>Eukaryota</taxon>
        <taxon>Viridiplantae</taxon>
        <taxon>Streptophyta</taxon>
        <taxon>Embryophyta</taxon>
        <taxon>Tracheophyta</taxon>
        <taxon>Spermatophyta</taxon>
        <taxon>Magnoliopsida</taxon>
        <taxon>eudicotyledons</taxon>
        <taxon>Gunneridae</taxon>
        <taxon>Pentapetalae</taxon>
        <taxon>asterids</taxon>
        <taxon>campanulids</taxon>
        <taxon>Asterales</taxon>
        <taxon>Asteraceae</taxon>
        <taxon>Asteroideae</taxon>
        <taxon>Heliantheae alliance</taxon>
        <taxon>Heliantheae</taxon>
        <taxon>Helianthus</taxon>
    </lineage>
</organism>
<accession>A0A9K3INV3</accession>
<reference evidence="1" key="2">
    <citation type="submission" date="2020-06" db="EMBL/GenBank/DDBJ databases">
        <title>Helianthus annuus Genome sequencing and assembly Release 2.</title>
        <authorList>
            <person name="Gouzy J."/>
            <person name="Langlade N."/>
            <person name="Munos S."/>
        </authorList>
    </citation>
    <scope>NUCLEOTIDE SEQUENCE</scope>
    <source>
        <tissue evidence="1">Leaves</tissue>
    </source>
</reference>